<accession>A0ACB9KTL8</accession>
<sequence length="253" mass="27477">MPESRDRLSRPVDVAALFGCRQLGLIGVLDDEVELHLFRSTPRRESTASTVALRATGFGTTRPGGVVRGTVGTPRAITGRDRGRNLLGSPVLGAENNASGTARRGMGRPSPRVLPSWYPRTPLRDITTVVRATEDRRAPLGQIEGQQSGSPFPADLSVSLSGAQLGHSTSMASPNSNIAVKLRTPAGSKVPKIVLDFPKHSEEDESLTPQKKLLDSIDMVEKVVKEKLQKLKRTPSAKKAEREKRVRTLMSMR</sequence>
<evidence type="ECO:0000313" key="2">
    <source>
        <dbReference type="Proteomes" id="UP000828941"/>
    </source>
</evidence>
<dbReference type="EMBL" id="CM039438">
    <property type="protein sequence ID" value="KAI4300730.1"/>
    <property type="molecule type" value="Genomic_DNA"/>
</dbReference>
<proteinExistence type="predicted"/>
<comment type="caution">
    <text evidence="1">The sequence shown here is derived from an EMBL/GenBank/DDBJ whole genome shotgun (WGS) entry which is preliminary data.</text>
</comment>
<name>A0ACB9KTL8_BAUVA</name>
<keyword evidence="2" id="KW-1185">Reference proteome</keyword>
<evidence type="ECO:0000313" key="1">
    <source>
        <dbReference type="EMBL" id="KAI4300730.1"/>
    </source>
</evidence>
<dbReference type="Proteomes" id="UP000828941">
    <property type="component" value="Chromosome 13"/>
</dbReference>
<reference evidence="1 2" key="1">
    <citation type="journal article" date="2022" name="DNA Res.">
        <title>Chromosomal-level genome assembly of the orchid tree Bauhinia variegata (Leguminosae; Cercidoideae) supports the allotetraploid origin hypothesis of Bauhinia.</title>
        <authorList>
            <person name="Zhong Y."/>
            <person name="Chen Y."/>
            <person name="Zheng D."/>
            <person name="Pang J."/>
            <person name="Liu Y."/>
            <person name="Luo S."/>
            <person name="Meng S."/>
            <person name="Qian L."/>
            <person name="Wei D."/>
            <person name="Dai S."/>
            <person name="Zhou R."/>
        </authorList>
    </citation>
    <scope>NUCLEOTIDE SEQUENCE [LARGE SCALE GENOMIC DNA]</scope>
    <source>
        <strain evidence="1">BV-YZ2020</strain>
    </source>
</reference>
<organism evidence="1 2">
    <name type="scientific">Bauhinia variegata</name>
    <name type="common">Purple orchid tree</name>
    <name type="synonym">Phanera variegata</name>
    <dbReference type="NCBI Taxonomy" id="167791"/>
    <lineage>
        <taxon>Eukaryota</taxon>
        <taxon>Viridiplantae</taxon>
        <taxon>Streptophyta</taxon>
        <taxon>Embryophyta</taxon>
        <taxon>Tracheophyta</taxon>
        <taxon>Spermatophyta</taxon>
        <taxon>Magnoliopsida</taxon>
        <taxon>eudicotyledons</taxon>
        <taxon>Gunneridae</taxon>
        <taxon>Pentapetalae</taxon>
        <taxon>rosids</taxon>
        <taxon>fabids</taxon>
        <taxon>Fabales</taxon>
        <taxon>Fabaceae</taxon>
        <taxon>Cercidoideae</taxon>
        <taxon>Cercideae</taxon>
        <taxon>Bauhiniinae</taxon>
        <taxon>Bauhinia</taxon>
    </lineage>
</organism>
<gene>
    <name evidence="1" type="ORF">L6164_034071</name>
</gene>
<protein>
    <submittedName>
        <fullName evidence="1">Uncharacterized protein</fullName>
    </submittedName>
</protein>